<dbReference type="InterPro" id="IPR016024">
    <property type="entry name" value="ARM-type_fold"/>
</dbReference>
<proteinExistence type="predicted"/>
<comment type="caution">
    <text evidence="1">The sequence shown here is derived from an EMBL/GenBank/DDBJ whole genome shotgun (WGS) entry which is preliminary data.</text>
</comment>
<reference evidence="1 2" key="1">
    <citation type="submission" date="2019-03" db="EMBL/GenBank/DDBJ databases">
        <title>Single cell metagenomics reveals metabolic interactions within the superorganism composed of flagellate Streblomastix strix and complex community of Bacteroidetes bacteria on its surface.</title>
        <authorList>
            <person name="Treitli S.C."/>
            <person name="Kolisko M."/>
            <person name="Husnik F."/>
            <person name="Keeling P."/>
            <person name="Hampl V."/>
        </authorList>
    </citation>
    <scope>NUCLEOTIDE SEQUENCE [LARGE SCALE GENOMIC DNA]</scope>
    <source>
        <strain evidence="1">ST1C</strain>
    </source>
</reference>
<dbReference type="SUPFAM" id="SSF48371">
    <property type="entry name" value="ARM repeat"/>
    <property type="match status" value="1"/>
</dbReference>
<dbReference type="InterPro" id="IPR011989">
    <property type="entry name" value="ARM-like"/>
</dbReference>
<organism evidence="1 2">
    <name type="scientific">Streblomastix strix</name>
    <dbReference type="NCBI Taxonomy" id="222440"/>
    <lineage>
        <taxon>Eukaryota</taxon>
        <taxon>Metamonada</taxon>
        <taxon>Preaxostyla</taxon>
        <taxon>Oxymonadida</taxon>
        <taxon>Streblomastigidae</taxon>
        <taxon>Streblomastix</taxon>
    </lineage>
</organism>
<name>A0A5J4QKB3_9EUKA</name>
<dbReference type="Gene3D" id="1.25.10.10">
    <property type="entry name" value="Leucine-rich Repeat Variant"/>
    <property type="match status" value="1"/>
</dbReference>
<evidence type="ECO:0000313" key="2">
    <source>
        <dbReference type="Proteomes" id="UP000324800"/>
    </source>
</evidence>
<gene>
    <name evidence="1" type="ORF">EZS28_054564</name>
</gene>
<sequence length="185" mass="21246">NDDDLRKTIINSGIVDYIFFIFETRDLSSITAPYIDVIRQLTLQCSDEVRLLLYSKKPYPYLLRLLNHQDNQVLLYTINLIVYILVSGSNTTSFSSLHPHFDQMSRYGGIEKLYSLFKRTEVNKQIKDLTAICIGELFNNAELPHSMRTEIISHLMSIVGDSNAWTQSQSKIQLGNLAQNSGIYY</sequence>
<dbReference type="AlphaFoldDB" id="A0A5J4QKB3"/>
<feature type="non-terminal residue" evidence="1">
    <location>
        <position position="1"/>
    </location>
</feature>
<dbReference type="EMBL" id="SNRW01045264">
    <property type="protein sequence ID" value="KAA6321374.1"/>
    <property type="molecule type" value="Genomic_DNA"/>
</dbReference>
<protein>
    <submittedName>
        <fullName evidence="1">Uncharacterized protein</fullName>
    </submittedName>
</protein>
<dbReference type="Proteomes" id="UP000324800">
    <property type="component" value="Unassembled WGS sequence"/>
</dbReference>
<accession>A0A5J4QKB3</accession>
<evidence type="ECO:0000313" key="1">
    <source>
        <dbReference type="EMBL" id="KAA6321374.1"/>
    </source>
</evidence>